<dbReference type="SUPFAM" id="SSF52096">
    <property type="entry name" value="ClpP/crotonase"/>
    <property type="match status" value="1"/>
</dbReference>
<gene>
    <name evidence="2" type="ORF">EBB45_00035</name>
</gene>
<dbReference type="AlphaFoldDB" id="A0A3N9UJ14"/>
<dbReference type="Gene3D" id="3.90.226.10">
    <property type="entry name" value="2-enoyl-CoA Hydratase, Chain A, domain 1"/>
    <property type="match status" value="1"/>
</dbReference>
<dbReference type="InterPro" id="IPR001753">
    <property type="entry name" value="Enoyl-CoA_hydra/iso"/>
</dbReference>
<keyword evidence="2" id="KW-0456">Lyase</keyword>
<evidence type="ECO:0000313" key="3">
    <source>
        <dbReference type="Proteomes" id="UP000274033"/>
    </source>
</evidence>
<dbReference type="PANTHER" id="PTHR43802:SF1">
    <property type="entry name" value="IP11341P-RELATED"/>
    <property type="match status" value="1"/>
</dbReference>
<organism evidence="2 3">
    <name type="scientific">Lysinibacillus composti</name>
    <dbReference type="NCBI Taxonomy" id="720633"/>
    <lineage>
        <taxon>Bacteria</taxon>
        <taxon>Bacillati</taxon>
        <taxon>Bacillota</taxon>
        <taxon>Bacilli</taxon>
        <taxon>Bacillales</taxon>
        <taxon>Bacillaceae</taxon>
        <taxon>Lysinibacillus</taxon>
    </lineage>
</organism>
<evidence type="ECO:0000313" key="2">
    <source>
        <dbReference type="EMBL" id="RQW75984.1"/>
    </source>
</evidence>
<comment type="similarity">
    <text evidence="1">Belongs to the enoyl-CoA hydratase/isomerase family.</text>
</comment>
<dbReference type="NCBIfam" id="NF006140">
    <property type="entry name" value="PRK08290.1"/>
    <property type="match status" value="1"/>
</dbReference>
<proteinExistence type="inferred from homology"/>
<dbReference type="Proteomes" id="UP000274033">
    <property type="component" value="Unassembled WGS sequence"/>
</dbReference>
<dbReference type="GO" id="GO:0004300">
    <property type="term" value="F:enoyl-CoA hydratase activity"/>
    <property type="evidence" value="ECO:0007669"/>
    <property type="project" value="UniProtKB-EC"/>
</dbReference>
<dbReference type="Pfam" id="PF00378">
    <property type="entry name" value="ECH_1"/>
    <property type="match status" value="1"/>
</dbReference>
<evidence type="ECO:0000256" key="1">
    <source>
        <dbReference type="ARBA" id="ARBA00005254"/>
    </source>
</evidence>
<reference evidence="2 3" key="1">
    <citation type="journal article" date="2013" name="J. Microbiol.">
        <title>Lysinibacillus chungkukjangi sp. nov., isolated from Chungkukjang, Korean fermented soybean food.</title>
        <authorList>
            <person name="Kim S.J."/>
            <person name="Jang Y.H."/>
            <person name="Hamada M."/>
            <person name="Ahn J.H."/>
            <person name="Weon H.Y."/>
            <person name="Suzuki K."/>
            <person name="Whang K.S."/>
            <person name="Kwon S.W."/>
        </authorList>
    </citation>
    <scope>NUCLEOTIDE SEQUENCE [LARGE SCALE GENOMIC DNA]</scope>
    <source>
        <strain evidence="2 3">MCCC 1A12701</strain>
    </source>
</reference>
<dbReference type="EC" id="4.2.1.17" evidence="2"/>
<dbReference type="CDD" id="cd06558">
    <property type="entry name" value="crotonase-like"/>
    <property type="match status" value="1"/>
</dbReference>
<keyword evidence="3" id="KW-1185">Reference proteome</keyword>
<comment type="caution">
    <text evidence="2">The sequence shown here is derived from an EMBL/GenBank/DDBJ whole genome shotgun (WGS) entry which is preliminary data.</text>
</comment>
<sequence>MKMEFETIIYKKEGPIARIIMNRPEKRNAQNGRMIEEMDTAFVDAERDSEIRVVVLSGAGKTFCAGHDLKLYPVEEGAINRPPNIEGKWYYERDYFYDKLLRSWRLKKPVIAQVQGHALAAGFMIANMCDLVVASDDAQFGDPVVRMGAAAAEILCHPWVLPPRIAKEMLFTGNYITAQRAYELGMVNHVVPLEELENTVTQLAEHISKMPPFTVSIIKNSINRTMDMQGFENSLNAHFDTHVMSHWSDEAQTYFEQSRRESKSIKEFITNRDDKFVSKEG</sequence>
<dbReference type="InterPro" id="IPR029045">
    <property type="entry name" value="ClpP/crotonase-like_dom_sf"/>
</dbReference>
<accession>A0A3N9UJ14</accession>
<dbReference type="OrthoDB" id="9775794at2"/>
<protein>
    <submittedName>
        <fullName evidence="2">Enoyl-CoA hydratase</fullName>
        <ecNumber evidence="2">4.2.1.17</ecNumber>
    </submittedName>
</protein>
<dbReference type="PANTHER" id="PTHR43802">
    <property type="entry name" value="ENOYL-COA HYDRATASE"/>
    <property type="match status" value="1"/>
</dbReference>
<dbReference type="EMBL" id="RRCT01000001">
    <property type="protein sequence ID" value="RQW75984.1"/>
    <property type="molecule type" value="Genomic_DNA"/>
</dbReference>
<name>A0A3N9UJ14_9BACI</name>